<dbReference type="EMBL" id="JABSTR010001327">
    <property type="protein sequence ID" value="KAH9383953.1"/>
    <property type="molecule type" value="Genomic_DNA"/>
</dbReference>
<evidence type="ECO:0000256" key="7">
    <source>
        <dbReference type="ARBA" id="ARBA00023054"/>
    </source>
</evidence>
<dbReference type="SUPFAM" id="SSF57716">
    <property type="entry name" value="Glucocorticoid receptor-like (DNA-binding domain)"/>
    <property type="match status" value="1"/>
</dbReference>
<keyword evidence="7" id="KW-0175">Coiled coil</keyword>
<keyword evidence="8 12" id="KW-0238">DNA-binding</keyword>
<evidence type="ECO:0000256" key="8">
    <source>
        <dbReference type="ARBA" id="ARBA00023125"/>
    </source>
</evidence>
<evidence type="ECO:0000259" key="13">
    <source>
        <dbReference type="PROSITE" id="PS50950"/>
    </source>
</evidence>
<keyword evidence="3" id="KW-0479">Metal-binding</keyword>
<comment type="subcellular location">
    <subcellularLocation>
        <location evidence="1">Nucleus</location>
        <location evidence="1">Nucleoplasm</location>
    </subcellularLocation>
</comment>
<dbReference type="InterPro" id="IPR006612">
    <property type="entry name" value="THAP_Znf"/>
</dbReference>
<evidence type="ECO:0000256" key="5">
    <source>
        <dbReference type="ARBA" id="ARBA00022833"/>
    </source>
</evidence>
<sequence>MGRCCVPNCRGNYDGGPKVRVFSIPKDGRRAKWIRAIRRDDVDIETLRDPKVCELHFKPEYLRTTTSYTDHNGTTIEVAMGLTRLSQDAVPTVFPNSPSCLSDCAPVREEPESKRKRLEDQQLQEAIQLSVESHEDEERQNRVSSFEQLVSLVPGFPVSDFWIVKKLENAILFLHVDDKSGHPEVERSVTVSSDMKVLAFWKNVKLCGGGVSAPDFLDDMRTLQAFLDSVEHYKAPDACEKDKKTGSLFSAPFLTSG</sequence>
<gene>
    <name evidence="14" type="ORF">HPB48_025888</name>
</gene>
<reference evidence="14 15" key="1">
    <citation type="journal article" date="2020" name="Cell">
        <title>Large-Scale Comparative Analyses of Tick Genomes Elucidate Their Genetic Diversity and Vector Capacities.</title>
        <authorList>
            <consortium name="Tick Genome and Microbiome Consortium (TIGMIC)"/>
            <person name="Jia N."/>
            <person name="Wang J."/>
            <person name="Shi W."/>
            <person name="Du L."/>
            <person name="Sun Y."/>
            <person name="Zhan W."/>
            <person name="Jiang J.F."/>
            <person name="Wang Q."/>
            <person name="Zhang B."/>
            <person name="Ji P."/>
            <person name="Bell-Sakyi L."/>
            <person name="Cui X.M."/>
            <person name="Yuan T.T."/>
            <person name="Jiang B.G."/>
            <person name="Yang W.F."/>
            <person name="Lam T.T."/>
            <person name="Chang Q.C."/>
            <person name="Ding S.J."/>
            <person name="Wang X.J."/>
            <person name="Zhu J.G."/>
            <person name="Ruan X.D."/>
            <person name="Zhao L."/>
            <person name="Wei J.T."/>
            <person name="Ye R.Z."/>
            <person name="Que T.C."/>
            <person name="Du C.H."/>
            <person name="Zhou Y.H."/>
            <person name="Cheng J.X."/>
            <person name="Dai P.F."/>
            <person name="Guo W.B."/>
            <person name="Han X.H."/>
            <person name="Huang E.J."/>
            <person name="Li L.F."/>
            <person name="Wei W."/>
            <person name="Gao Y.C."/>
            <person name="Liu J.Z."/>
            <person name="Shao H.Z."/>
            <person name="Wang X."/>
            <person name="Wang C.C."/>
            <person name="Yang T.C."/>
            <person name="Huo Q.B."/>
            <person name="Li W."/>
            <person name="Chen H.Y."/>
            <person name="Chen S.E."/>
            <person name="Zhou L.G."/>
            <person name="Ni X.B."/>
            <person name="Tian J.H."/>
            <person name="Sheng Y."/>
            <person name="Liu T."/>
            <person name="Pan Y.S."/>
            <person name="Xia L.Y."/>
            <person name="Li J."/>
            <person name="Zhao F."/>
            <person name="Cao W.C."/>
        </authorList>
    </citation>
    <scope>NUCLEOTIDE SEQUENCE [LARGE SCALE GENOMIC DNA]</scope>
    <source>
        <strain evidence="14">HaeL-2018</strain>
    </source>
</reference>
<keyword evidence="5" id="KW-0862">Zinc</keyword>
<evidence type="ECO:0000256" key="11">
    <source>
        <dbReference type="ARBA" id="ARBA00023306"/>
    </source>
</evidence>
<evidence type="ECO:0000256" key="3">
    <source>
        <dbReference type="ARBA" id="ARBA00022723"/>
    </source>
</evidence>
<keyword evidence="11" id="KW-0131">Cell cycle</keyword>
<dbReference type="Proteomes" id="UP000821853">
    <property type="component" value="Unassembled WGS sequence"/>
</dbReference>
<dbReference type="InterPro" id="IPR026516">
    <property type="entry name" value="THAP1/10"/>
</dbReference>
<keyword evidence="10" id="KW-0539">Nucleus</keyword>
<dbReference type="SMART" id="SM00692">
    <property type="entry name" value="DM3"/>
    <property type="match status" value="1"/>
</dbReference>
<feature type="domain" description="THAP-type" evidence="13">
    <location>
        <begin position="1"/>
        <end position="94"/>
    </location>
</feature>
<dbReference type="VEuPathDB" id="VectorBase:HLOH_064717"/>
<comment type="caution">
    <text evidence="14">The sequence shown here is derived from an EMBL/GenBank/DDBJ whole genome shotgun (WGS) entry which is preliminary data.</text>
</comment>
<dbReference type="PANTHER" id="PTHR46600:SF1">
    <property type="entry name" value="THAP DOMAIN-CONTAINING PROTEIN 1"/>
    <property type="match status" value="1"/>
</dbReference>
<evidence type="ECO:0000256" key="12">
    <source>
        <dbReference type="PROSITE-ProRule" id="PRU00309"/>
    </source>
</evidence>
<dbReference type="PROSITE" id="PS50950">
    <property type="entry name" value="ZF_THAP"/>
    <property type="match status" value="1"/>
</dbReference>
<evidence type="ECO:0000256" key="1">
    <source>
        <dbReference type="ARBA" id="ARBA00004642"/>
    </source>
</evidence>
<evidence type="ECO:0000313" key="15">
    <source>
        <dbReference type="Proteomes" id="UP000821853"/>
    </source>
</evidence>
<keyword evidence="6" id="KW-0805">Transcription regulation</keyword>
<keyword evidence="9" id="KW-0804">Transcription</keyword>
<dbReference type="OMA" id="EELRHKX"/>
<keyword evidence="4 12" id="KW-0863">Zinc-finger</keyword>
<evidence type="ECO:0000256" key="9">
    <source>
        <dbReference type="ARBA" id="ARBA00023163"/>
    </source>
</evidence>
<dbReference type="SMART" id="SM00980">
    <property type="entry name" value="THAP"/>
    <property type="match status" value="1"/>
</dbReference>
<evidence type="ECO:0000313" key="14">
    <source>
        <dbReference type="EMBL" id="KAH9383953.1"/>
    </source>
</evidence>
<dbReference type="GO" id="GO:0005654">
    <property type="term" value="C:nucleoplasm"/>
    <property type="evidence" value="ECO:0007669"/>
    <property type="project" value="UniProtKB-SubCell"/>
</dbReference>
<accession>A0A9J6HAD9</accession>
<comment type="similarity">
    <text evidence="2">Belongs to the THAP1 family.</text>
</comment>
<protein>
    <recommendedName>
        <fullName evidence="13">THAP-type domain-containing protein</fullName>
    </recommendedName>
</protein>
<dbReference type="Pfam" id="PF05485">
    <property type="entry name" value="THAP"/>
    <property type="match status" value="1"/>
</dbReference>
<dbReference type="OrthoDB" id="10067342at2759"/>
<evidence type="ECO:0000256" key="4">
    <source>
        <dbReference type="ARBA" id="ARBA00022771"/>
    </source>
</evidence>
<evidence type="ECO:0000256" key="6">
    <source>
        <dbReference type="ARBA" id="ARBA00023015"/>
    </source>
</evidence>
<organism evidence="14 15">
    <name type="scientific">Haemaphysalis longicornis</name>
    <name type="common">Bush tick</name>
    <dbReference type="NCBI Taxonomy" id="44386"/>
    <lineage>
        <taxon>Eukaryota</taxon>
        <taxon>Metazoa</taxon>
        <taxon>Ecdysozoa</taxon>
        <taxon>Arthropoda</taxon>
        <taxon>Chelicerata</taxon>
        <taxon>Arachnida</taxon>
        <taxon>Acari</taxon>
        <taxon>Parasitiformes</taxon>
        <taxon>Ixodida</taxon>
        <taxon>Ixodoidea</taxon>
        <taxon>Ixodidae</taxon>
        <taxon>Haemaphysalinae</taxon>
        <taxon>Haemaphysalis</taxon>
    </lineage>
</organism>
<dbReference type="GO" id="GO:0008270">
    <property type="term" value="F:zinc ion binding"/>
    <property type="evidence" value="ECO:0007669"/>
    <property type="project" value="UniProtKB-KW"/>
</dbReference>
<evidence type="ECO:0000256" key="2">
    <source>
        <dbReference type="ARBA" id="ARBA00006177"/>
    </source>
</evidence>
<proteinExistence type="inferred from homology"/>
<keyword evidence="15" id="KW-1185">Reference proteome</keyword>
<evidence type="ECO:0000256" key="10">
    <source>
        <dbReference type="ARBA" id="ARBA00023242"/>
    </source>
</evidence>
<dbReference type="GO" id="GO:0043565">
    <property type="term" value="F:sequence-specific DNA binding"/>
    <property type="evidence" value="ECO:0007669"/>
    <property type="project" value="InterPro"/>
</dbReference>
<dbReference type="PANTHER" id="PTHR46600">
    <property type="entry name" value="THAP DOMAIN-CONTAINING"/>
    <property type="match status" value="1"/>
</dbReference>
<name>A0A9J6HAD9_HAELO</name>
<dbReference type="AlphaFoldDB" id="A0A9J6HAD9"/>